<proteinExistence type="predicted"/>
<protein>
    <submittedName>
        <fullName evidence="1">Uncharacterized protein</fullName>
    </submittedName>
</protein>
<organism evidence="1 2">
    <name type="scientific">Streptomyces atratus</name>
    <dbReference type="NCBI Taxonomy" id="1893"/>
    <lineage>
        <taxon>Bacteria</taxon>
        <taxon>Bacillati</taxon>
        <taxon>Actinomycetota</taxon>
        <taxon>Actinomycetes</taxon>
        <taxon>Kitasatosporales</taxon>
        <taxon>Streptomycetaceae</taxon>
        <taxon>Streptomyces</taxon>
    </lineage>
</organism>
<sequence>MITATGLSRPVFGVAVERGYFAQNPVNGLRRTGPEAADELDPDCVPNPAQVARLLAAVKALPGRGPHLYTFFGCMYYAAMRPAEA</sequence>
<dbReference type="GO" id="GO:0003677">
    <property type="term" value="F:DNA binding"/>
    <property type="evidence" value="ECO:0007669"/>
    <property type="project" value="InterPro"/>
</dbReference>
<evidence type="ECO:0000313" key="1">
    <source>
        <dbReference type="EMBL" id="SFY33383.1"/>
    </source>
</evidence>
<dbReference type="SUPFAM" id="SSF56349">
    <property type="entry name" value="DNA breaking-rejoining enzymes"/>
    <property type="match status" value="1"/>
</dbReference>
<dbReference type="InterPro" id="IPR011010">
    <property type="entry name" value="DNA_brk_join_enz"/>
</dbReference>
<reference evidence="1 2" key="1">
    <citation type="submission" date="2016-11" db="EMBL/GenBank/DDBJ databases">
        <authorList>
            <person name="Jaros S."/>
            <person name="Januszkiewicz K."/>
            <person name="Wedrychowicz H."/>
        </authorList>
    </citation>
    <scope>NUCLEOTIDE SEQUENCE [LARGE SCALE GENOMIC DNA]</scope>
    <source>
        <strain evidence="1 2">OK807</strain>
    </source>
</reference>
<accession>A0A1K2ECG1</accession>
<dbReference type="STRING" id="1893.SAMN02787144_1018144"/>
<gene>
    <name evidence="1" type="ORF">SAMN02787144_1018144</name>
</gene>
<dbReference type="EMBL" id="FPJO01000018">
    <property type="protein sequence ID" value="SFY33383.1"/>
    <property type="molecule type" value="Genomic_DNA"/>
</dbReference>
<dbReference type="AlphaFoldDB" id="A0A1K2ECG1"/>
<dbReference type="Proteomes" id="UP000181909">
    <property type="component" value="Unassembled WGS sequence"/>
</dbReference>
<evidence type="ECO:0000313" key="2">
    <source>
        <dbReference type="Proteomes" id="UP000181909"/>
    </source>
</evidence>
<name>A0A1K2ECG1_STRAR</name>